<dbReference type="AlphaFoldDB" id="A0A0E2D8P6"/>
<dbReference type="EMBL" id="AHNR02000014">
    <property type="protein sequence ID" value="EKR56460.1"/>
    <property type="molecule type" value="Genomic_DNA"/>
</dbReference>
<protein>
    <submittedName>
        <fullName evidence="2">Uncharacterized protein</fullName>
    </submittedName>
</protein>
<dbReference type="Proteomes" id="UP000001340">
    <property type="component" value="Unassembled WGS sequence"/>
</dbReference>
<sequence length="138" mass="15978">MQETEKVTNENPNIKEETKNQKSTKELEFTEEVLALDEISKQTLFDSLYSAFVNTENRDTVLYLVLTKASKLLREKGVLKSSPEKDTEFSNRILKLSSQVRQVLFDSVSSAIENQNSRDTVLHILFWKSEKLLFESEK</sequence>
<accession>A0A0E2D8P6</accession>
<evidence type="ECO:0000313" key="2">
    <source>
        <dbReference type="EMBL" id="EKR56460.1"/>
    </source>
</evidence>
<proteinExistence type="predicted"/>
<dbReference type="RefSeq" id="WP_001158410.1">
    <property type="nucleotide sequence ID" value="NZ_AHNR02000014.1"/>
</dbReference>
<gene>
    <name evidence="2" type="ORF">LEP1GSC105_4244</name>
</gene>
<evidence type="ECO:0000256" key="1">
    <source>
        <dbReference type="SAM" id="MobiDB-lite"/>
    </source>
</evidence>
<reference evidence="2 3" key="1">
    <citation type="submission" date="2012-10" db="EMBL/GenBank/DDBJ databases">
        <authorList>
            <person name="Harkins D.M."/>
            <person name="Durkin A.S."/>
            <person name="Brinkac L.M."/>
            <person name="Haft D.H."/>
            <person name="Selengut J.D."/>
            <person name="Sanka R."/>
            <person name="DePew J."/>
            <person name="Purushe J."/>
            <person name="Chanthongthip A."/>
            <person name="Lattana O."/>
            <person name="Phetsouvanh R."/>
            <person name="Newton P.N."/>
            <person name="Vinetz J.M."/>
            <person name="Sutton G.G."/>
            <person name="Nierman W.C."/>
            <person name="Fouts D.E."/>
        </authorList>
    </citation>
    <scope>NUCLEOTIDE SEQUENCE [LARGE SCALE GENOMIC DNA]</scope>
    <source>
        <strain evidence="2 3">UI 12758</strain>
    </source>
</reference>
<feature type="region of interest" description="Disordered" evidence="1">
    <location>
        <begin position="1"/>
        <end position="25"/>
    </location>
</feature>
<organism evidence="2 3">
    <name type="scientific">Leptospira interrogans str. UI 12758</name>
    <dbReference type="NCBI Taxonomy" id="1049938"/>
    <lineage>
        <taxon>Bacteria</taxon>
        <taxon>Pseudomonadati</taxon>
        <taxon>Spirochaetota</taxon>
        <taxon>Spirochaetia</taxon>
        <taxon>Leptospirales</taxon>
        <taxon>Leptospiraceae</taxon>
        <taxon>Leptospira</taxon>
    </lineage>
</organism>
<evidence type="ECO:0000313" key="3">
    <source>
        <dbReference type="Proteomes" id="UP000001340"/>
    </source>
</evidence>
<name>A0A0E2D8P6_LEPIR</name>
<comment type="caution">
    <text evidence="2">The sequence shown here is derived from an EMBL/GenBank/DDBJ whole genome shotgun (WGS) entry which is preliminary data.</text>
</comment>